<sequence>MIESRFVTKEHAQSECPEGTRLMFTNNKLQNANIESCNIVNYDETNLTDDPGRKKILTKWGTKYPERVMNHSKVSTSVMMAASSTGELLPPYGVYKAQKLYDTWTKNGPSGTRYNRSASGWFDANIFEDWIKSTALPYFRANSTYLTQPLDVAFFSPMKIAWRNILLKWKKSDGKTQASVPKGCFPKLLKKLIIDLNRNAKDNFGIYRKTGIWPINENQVLGRLSEKNNNENKEHAVENFIIDIIKKMRYGTMNVTESKRKRKLDVIPGRSVGTETEEYVWTQRRI</sequence>
<feature type="domain" description="DDE-1" evidence="1">
    <location>
        <begin position="75"/>
        <end position="132"/>
    </location>
</feature>
<organism evidence="2 3">
    <name type="scientific">Parnassius apollo</name>
    <name type="common">Apollo butterfly</name>
    <name type="synonym">Papilio apollo</name>
    <dbReference type="NCBI Taxonomy" id="110799"/>
    <lineage>
        <taxon>Eukaryota</taxon>
        <taxon>Metazoa</taxon>
        <taxon>Ecdysozoa</taxon>
        <taxon>Arthropoda</taxon>
        <taxon>Hexapoda</taxon>
        <taxon>Insecta</taxon>
        <taxon>Pterygota</taxon>
        <taxon>Neoptera</taxon>
        <taxon>Endopterygota</taxon>
        <taxon>Lepidoptera</taxon>
        <taxon>Glossata</taxon>
        <taxon>Ditrysia</taxon>
        <taxon>Papilionoidea</taxon>
        <taxon>Papilionidae</taxon>
        <taxon>Parnassiinae</taxon>
        <taxon>Parnassini</taxon>
        <taxon>Parnassius</taxon>
        <taxon>Parnassius</taxon>
    </lineage>
</organism>
<dbReference type="InterPro" id="IPR004875">
    <property type="entry name" value="DDE_SF_endonuclease_dom"/>
</dbReference>
<proteinExistence type="predicted"/>
<dbReference type="Pfam" id="PF03184">
    <property type="entry name" value="DDE_1"/>
    <property type="match status" value="1"/>
</dbReference>
<dbReference type="GO" id="GO:0003676">
    <property type="term" value="F:nucleic acid binding"/>
    <property type="evidence" value="ECO:0007669"/>
    <property type="project" value="InterPro"/>
</dbReference>
<gene>
    <name evidence="2" type="ORF">PAPOLLO_LOCUS20640</name>
</gene>
<comment type="caution">
    <text evidence="2">The sequence shown here is derived from an EMBL/GenBank/DDBJ whole genome shotgun (WGS) entry which is preliminary data.</text>
</comment>
<evidence type="ECO:0000259" key="1">
    <source>
        <dbReference type="Pfam" id="PF03184"/>
    </source>
</evidence>
<reference evidence="2" key="1">
    <citation type="submission" date="2021-04" db="EMBL/GenBank/DDBJ databases">
        <authorList>
            <person name="Tunstrom K."/>
        </authorList>
    </citation>
    <scope>NUCLEOTIDE SEQUENCE</scope>
</reference>
<name>A0A8S3XRW8_PARAO</name>
<keyword evidence="3" id="KW-1185">Reference proteome</keyword>
<evidence type="ECO:0000313" key="3">
    <source>
        <dbReference type="Proteomes" id="UP000691718"/>
    </source>
</evidence>
<dbReference type="EMBL" id="CAJQZP010001278">
    <property type="protein sequence ID" value="CAG5035752.1"/>
    <property type="molecule type" value="Genomic_DNA"/>
</dbReference>
<dbReference type="OrthoDB" id="10065929at2759"/>
<dbReference type="Proteomes" id="UP000691718">
    <property type="component" value="Unassembled WGS sequence"/>
</dbReference>
<evidence type="ECO:0000313" key="2">
    <source>
        <dbReference type="EMBL" id="CAG5035752.1"/>
    </source>
</evidence>
<dbReference type="AlphaFoldDB" id="A0A8S3XRW8"/>
<accession>A0A8S3XRW8</accession>
<protein>
    <submittedName>
        <fullName evidence="2">(apollo) hypothetical protein</fullName>
    </submittedName>
</protein>